<dbReference type="PRINTS" id="PR00111">
    <property type="entry name" value="ABHYDROLASE"/>
</dbReference>
<dbReference type="GO" id="GO:0046464">
    <property type="term" value="P:acylglycerol catabolic process"/>
    <property type="evidence" value="ECO:0007669"/>
    <property type="project" value="TreeGrafter"/>
</dbReference>
<dbReference type="GO" id="GO:0016020">
    <property type="term" value="C:membrane"/>
    <property type="evidence" value="ECO:0007669"/>
    <property type="project" value="TreeGrafter"/>
</dbReference>
<dbReference type="Gene3D" id="3.40.50.1820">
    <property type="entry name" value="alpha/beta hydrolase"/>
    <property type="match status" value="1"/>
</dbReference>
<keyword evidence="3" id="KW-1185">Reference proteome</keyword>
<dbReference type="Pfam" id="PF12697">
    <property type="entry name" value="Abhydrolase_6"/>
    <property type="match status" value="1"/>
</dbReference>
<dbReference type="GO" id="GO:0047372">
    <property type="term" value="F:monoacylglycerol lipase activity"/>
    <property type="evidence" value="ECO:0007669"/>
    <property type="project" value="TreeGrafter"/>
</dbReference>
<proteinExistence type="predicted"/>
<dbReference type="PANTHER" id="PTHR43798">
    <property type="entry name" value="MONOACYLGLYCEROL LIPASE"/>
    <property type="match status" value="1"/>
</dbReference>
<dbReference type="InterPro" id="IPR000073">
    <property type="entry name" value="AB_hydrolase_1"/>
</dbReference>
<name>A0A5M6D5I0_9BACT</name>
<dbReference type="InterPro" id="IPR029058">
    <property type="entry name" value="AB_hydrolase_fold"/>
</dbReference>
<feature type="domain" description="AB hydrolase-1" evidence="1">
    <location>
        <begin position="77"/>
        <end position="297"/>
    </location>
</feature>
<dbReference type="AlphaFoldDB" id="A0A5M6D5I0"/>
<keyword evidence="2" id="KW-0378">Hydrolase</keyword>
<evidence type="ECO:0000313" key="2">
    <source>
        <dbReference type="EMBL" id="KAA5540465.1"/>
    </source>
</evidence>
<evidence type="ECO:0000313" key="3">
    <source>
        <dbReference type="Proteomes" id="UP000324479"/>
    </source>
</evidence>
<dbReference type="SUPFAM" id="SSF53474">
    <property type="entry name" value="alpha/beta-Hydrolases"/>
    <property type="match status" value="1"/>
</dbReference>
<comment type="caution">
    <text evidence="2">The sequence shown here is derived from an EMBL/GenBank/DDBJ whole genome shotgun (WGS) entry which is preliminary data.</text>
</comment>
<reference evidence="2 3" key="1">
    <citation type="submission" date="2019-08" db="EMBL/GenBank/DDBJ databases">
        <authorList>
            <person name="Dhanesh K."/>
            <person name="Kumar G."/>
            <person name="Sasikala C."/>
            <person name="Venkata Ramana C."/>
        </authorList>
    </citation>
    <scope>NUCLEOTIDE SEQUENCE [LARGE SCALE GENOMIC DNA]</scope>
    <source>
        <strain evidence="2 3">JC645</strain>
    </source>
</reference>
<protein>
    <submittedName>
        <fullName evidence="2">Alpha/beta hydrolase</fullName>
    </submittedName>
</protein>
<dbReference type="EMBL" id="VWOX01000013">
    <property type="protein sequence ID" value="KAA5540465.1"/>
    <property type="molecule type" value="Genomic_DNA"/>
</dbReference>
<dbReference type="Proteomes" id="UP000324479">
    <property type="component" value="Unassembled WGS sequence"/>
</dbReference>
<dbReference type="InterPro" id="IPR050266">
    <property type="entry name" value="AB_hydrolase_sf"/>
</dbReference>
<accession>A0A5M6D5I0</accession>
<gene>
    <name evidence="2" type="ORF">FYK55_20865</name>
</gene>
<dbReference type="PANTHER" id="PTHR43798:SF33">
    <property type="entry name" value="HYDROLASE, PUTATIVE (AFU_ORTHOLOGUE AFUA_2G14860)-RELATED"/>
    <property type="match status" value="1"/>
</dbReference>
<organism evidence="2 3">
    <name type="scientific">Roseiconus nitratireducens</name>
    <dbReference type="NCBI Taxonomy" id="2605748"/>
    <lineage>
        <taxon>Bacteria</taxon>
        <taxon>Pseudomonadati</taxon>
        <taxon>Planctomycetota</taxon>
        <taxon>Planctomycetia</taxon>
        <taxon>Pirellulales</taxon>
        <taxon>Pirellulaceae</taxon>
        <taxon>Roseiconus</taxon>
    </lineage>
</organism>
<sequence length="327" mass="36658">MCWKSRGPRFLQAPRACNKEESMKSVIWRSEQGRERLVGWYERFQAKIESPVERVTLPTSWGPSHVLVSGPDDGTPLVCLHAMRTGASFLLSELQPLLTRFRVYAPDLPGQSVQGLDLRLPVDDLSYSDWLYEVLDALQLSTVSLFGVSWGGFVALLAASSQPQRVQRLGLLVPAGIANGDHLKNLSTMLLPMIRYRLWPTESGLRRLLEPIVTTWDEDWCGFIACAMDDMRMDPRIPPLASDEQLKRLSMPTLVLAADQDLSFPGDRVAKRLKPFVSDLDVQILTNCKHCPPTTPEFRRWLGQRLTGFFDPHGAGAEPSILGDSMT</sequence>
<evidence type="ECO:0000259" key="1">
    <source>
        <dbReference type="Pfam" id="PF12697"/>
    </source>
</evidence>